<evidence type="ECO:0000313" key="2">
    <source>
        <dbReference type="EMBL" id="RXJ49737.1"/>
    </source>
</evidence>
<evidence type="ECO:0000259" key="1">
    <source>
        <dbReference type="PROSITE" id="PS51352"/>
    </source>
</evidence>
<dbReference type="PROSITE" id="PS51352">
    <property type="entry name" value="THIOREDOXIN_2"/>
    <property type="match status" value="1"/>
</dbReference>
<dbReference type="InterPro" id="IPR013766">
    <property type="entry name" value="Thioredoxin_domain"/>
</dbReference>
<gene>
    <name evidence="2" type="ORF">ESZ48_12110</name>
</gene>
<sequence>MHKQVLFLFTMQPAPVTPLFMRIYTISLLLLTTLFSCKKDANEANRSAYFGGEIINPTNDYVLLFSPNSQAENSDTLFLNAENRFFTKLNPLKSGLYTFIHGGQYQMVLLEPRDSVMLRLNTIDFDESLVFTGEGARKNNFLIKIFLENEADQANFINFSQMEPERFENYIDSSRTERLSGLSEFSTKRKLSPLFDRVAETSVNYSYYSAKEMYPFAYYGYKNLKDYKNLPSGFYDYRKDIDYNIGSLGDFFIYNRFLYSHFNNMALEEFYANAPEDAIFNKNSVVYNLEKLKLMNERISNDTIKNKLLKNTARDFISMCADTTAVKEVLASYLLKTTNADDKVYIERLSKAISTLKPGKIIPDVELVNYNNEDHKFSDLITQPTVIYFWSSNLKIHYKNSHYKIRDLKKKYPNINFIAININDNDKKYWRRTLDEFKFPVDSEYQFKDPFNAKQTLVLNTVYKIILVDKDMRIVDTYYNMFHSKFEDKLKELNE</sequence>
<evidence type="ECO:0000313" key="3">
    <source>
        <dbReference type="Proteomes" id="UP000289792"/>
    </source>
</evidence>
<feature type="domain" description="Thioredoxin" evidence="1">
    <location>
        <begin position="356"/>
        <end position="495"/>
    </location>
</feature>
<dbReference type="Gene3D" id="3.40.30.10">
    <property type="entry name" value="Glutaredoxin"/>
    <property type="match status" value="1"/>
</dbReference>
<accession>A0A4Q0XHE6</accession>
<dbReference type="OrthoDB" id="1146847at2"/>
<comment type="caution">
    <text evidence="2">The sequence shown here is derived from an EMBL/GenBank/DDBJ whole genome shotgun (WGS) entry which is preliminary data.</text>
</comment>
<dbReference type="InterPro" id="IPR036249">
    <property type="entry name" value="Thioredoxin-like_sf"/>
</dbReference>
<dbReference type="EMBL" id="SDDZ01000006">
    <property type="protein sequence ID" value="RXJ49737.1"/>
    <property type="molecule type" value="Genomic_DNA"/>
</dbReference>
<keyword evidence="3" id="KW-1185">Reference proteome</keyword>
<dbReference type="AlphaFoldDB" id="A0A4Q0XHE6"/>
<proteinExistence type="predicted"/>
<dbReference type="Proteomes" id="UP000289792">
    <property type="component" value="Unassembled WGS sequence"/>
</dbReference>
<protein>
    <submittedName>
        <fullName evidence="2">Redoxin domain-containing protein</fullName>
    </submittedName>
</protein>
<dbReference type="SUPFAM" id="SSF52833">
    <property type="entry name" value="Thioredoxin-like"/>
    <property type="match status" value="1"/>
</dbReference>
<reference evidence="2 3" key="1">
    <citation type="submission" date="2019-01" db="EMBL/GenBank/DDBJ databases">
        <title>Genome sequence of the Antarctic species Gelidibacter gilvus ACAM 158(T).</title>
        <authorList>
            <person name="Bowman J.P."/>
        </authorList>
    </citation>
    <scope>NUCLEOTIDE SEQUENCE [LARGE SCALE GENOMIC DNA]</scope>
    <source>
        <strain evidence="2 3">IC158</strain>
    </source>
</reference>
<name>A0A4Q0XHE6_9FLAO</name>
<organism evidence="2 3">
    <name type="scientific">Gelidibacter gilvus</name>
    <dbReference type="NCBI Taxonomy" id="59602"/>
    <lineage>
        <taxon>Bacteria</taxon>
        <taxon>Pseudomonadati</taxon>
        <taxon>Bacteroidota</taxon>
        <taxon>Flavobacteriia</taxon>
        <taxon>Flavobacteriales</taxon>
        <taxon>Flavobacteriaceae</taxon>
        <taxon>Gelidibacter</taxon>
    </lineage>
</organism>